<dbReference type="Proteomes" id="UP000077469">
    <property type="component" value="Chromosome"/>
</dbReference>
<proteinExistence type="predicted"/>
<dbReference type="PRINTS" id="PR00344">
    <property type="entry name" value="BCTRLSENSOR"/>
</dbReference>
<keyword evidence="6" id="KW-1185">Reference proteome</keyword>
<dbReference type="InterPro" id="IPR003594">
    <property type="entry name" value="HATPase_dom"/>
</dbReference>
<dbReference type="InterPro" id="IPR005467">
    <property type="entry name" value="His_kinase_dom"/>
</dbReference>
<dbReference type="RefSeq" id="WP_031503386.1">
    <property type="nucleotide sequence ID" value="NC_022795.1"/>
</dbReference>
<evidence type="ECO:0000256" key="3">
    <source>
        <dbReference type="ARBA" id="ARBA00022553"/>
    </source>
</evidence>
<keyword evidence="3" id="KW-0597">Phosphoprotein</keyword>
<dbReference type="SMART" id="SM00387">
    <property type="entry name" value="HATPase_c"/>
    <property type="match status" value="1"/>
</dbReference>
<name>A0A0X1KPC1_9THEM</name>
<dbReference type="CDD" id="cd00075">
    <property type="entry name" value="HATPase"/>
    <property type="match status" value="1"/>
</dbReference>
<evidence type="ECO:0000256" key="1">
    <source>
        <dbReference type="ARBA" id="ARBA00000085"/>
    </source>
</evidence>
<accession>A0A0X1KPC1</accession>
<dbReference type="PANTHER" id="PTHR43547:SF2">
    <property type="entry name" value="HYBRID SIGNAL TRANSDUCTION HISTIDINE KINASE C"/>
    <property type="match status" value="1"/>
</dbReference>
<keyword evidence="5" id="KW-0418">Kinase</keyword>
<dbReference type="InterPro" id="IPR004358">
    <property type="entry name" value="Sig_transdc_His_kin-like_C"/>
</dbReference>
<dbReference type="EMBL" id="CP007141">
    <property type="protein sequence ID" value="AJC73070.1"/>
    <property type="molecule type" value="Genomic_DNA"/>
</dbReference>
<dbReference type="Gene3D" id="3.30.565.10">
    <property type="entry name" value="Histidine kinase-like ATPase, C-terminal domain"/>
    <property type="match status" value="1"/>
</dbReference>
<keyword evidence="5" id="KW-0808">Transferase</keyword>
<dbReference type="EC" id="2.7.13.3" evidence="2"/>
<dbReference type="KEGG" id="phy:AJ81_01355"/>
<dbReference type="PROSITE" id="PS50109">
    <property type="entry name" value="HIS_KIN"/>
    <property type="match status" value="1"/>
</dbReference>
<evidence type="ECO:0000313" key="5">
    <source>
        <dbReference type="EMBL" id="AJC73070.1"/>
    </source>
</evidence>
<evidence type="ECO:0000256" key="2">
    <source>
        <dbReference type="ARBA" id="ARBA00012438"/>
    </source>
</evidence>
<gene>
    <name evidence="5" type="ORF">AJ81_01355</name>
</gene>
<dbReference type="PANTHER" id="PTHR43547">
    <property type="entry name" value="TWO-COMPONENT HISTIDINE KINASE"/>
    <property type="match status" value="1"/>
</dbReference>
<dbReference type="InterPro" id="IPR036890">
    <property type="entry name" value="HATPase_C_sf"/>
</dbReference>
<dbReference type="SUPFAM" id="SSF55874">
    <property type="entry name" value="ATPase domain of HSP90 chaperone/DNA topoisomerase II/histidine kinase"/>
    <property type="match status" value="1"/>
</dbReference>
<sequence>MGLRTIVDHVMDIVQNSFKAGARNVHLKISQTRDTFCFTVEDDGTGMTQDELNRVFDPFYTTRDPKVRRVGLGLPFLKQACEATGGFVKLESEKGKGTKLTACFNTSHVDCQEVGDLVGCLVTLLTGTPEGVELCIERCYEDACYEISTSRLIEIFSDLSSPIVISSLYDVIDQLEKSLFEGEVSK</sequence>
<dbReference type="PATRIC" id="fig|1123384.7.peg.271"/>
<reference evidence="5 6" key="1">
    <citation type="submission" date="2014-01" db="EMBL/GenBank/DDBJ databases">
        <title>Genome sequencing of Thermotog hypogea.</title>
        <authorList>
            <person name="Zhang X."/>
            <person name="Alvare G."/>
            <person name="Fristensky B."/>
            <person name="Chen L."/>
            <person name="Suen T."/>
            <person name="Chen Q."/>
            <person name="Ma K."/>
        </authorList>
    </citation>
    <scope>NUCLEOTIDE SEQUENCE [LARGE SCALE GENOMIC DNA]</scope>
    <source>
        <strain evidence="5 6">DSM 11164</strain>
    </source>
</reference>
<organism evidence="5 6">
    <name type="scientific">Pseudothermotoga hypogea DSM 11164 = NBRC 106472</name>
    <dbReference type="NCBI Taxonomy" id="1123384"/>
    <lineage>
        <taxon>Bacteria</taxon>
        <taxon>Thermotogati</taxon>
        <taxon>Thermotogota</taxon>
        <taxon>Thermotogae</taxon>
        <taxon>Thermotogales</taxon>
        <taxon>Thermotogaceae</taxon>
        <taxon>Pseudothermotoga</taxon>
    </lineage>
</organism>
<dbReference type="AlphaFoldDB" id="A0A0X1KPC1"/>
<dbReference type="Pfam" id="PF02518">
    <property type="entry name" value="HATPase_c"/>
    <property type="match status" value="1"/>
</dbReference>
<feature type="domain" description="Histidine kinase" evidence="4">
    <location>
        <begin position="10"/>
        <end position="108"/>
    </location>
</feature>
<dbReference type="STRING" id="1123384.AJ81_01355"/>
<dbReference type="GO" id="GO:0000155">
    <property type="term" value="F:phosphorelay sensor kinase activity"/>
    <property type="evidence" value="ECO:0007669"/>
    <property type="project" value="TreeGrafter"/>
</dbReference>
<evidence type="ECO:0000259" key="4">
    <source>
        <dbReference type="PROSITE" id="PS50109"/>
    </source>
</evidence>
<evidence type="ECO:0000313" key="6">
    <source>
        <dbReference type="Proteomes" id="UP000077469"/>
    </source>
</evidence>
<dbReference type="PaxDb" id="1123384-AJ81_01355"/>
<dbReference type="OrthoDB" id="9797586at2"/>
<comment type="catalytic activity">
    <reaction evidence="1">
        <text>ATP + protein L-histidine = ADP + protein N-phospho-L-histidine.</text>
        <dbReference type="EC" id="2.7.13.3"/>
    </reaction>
</comment>
<protein>
    <recommendedName>
        <fullName evidence="2">histidine kinase</fullName>
        <ecNumber evidence="2">2.7.13.3</ecNumber>
    </recommendedName>
</protein>